<dbReference type="Gene3D" id="2.10.70.10">
    <property type="entry name" value="Complement Module, domain 1"/>
    <property type="match status" value="1"/>
</dbReference>
<dbReference type="GO" id="GO:0008201">
    <property type="term" value="F:heparin binding"/>
    <property type="evidence" value="ECO:0007669"/>
    <property type="project" value="TreeGrafter"/>
</dbReference>
<dbReference type="InterPro" id="IPR000867">
    <property type="entry name" value="IGFBP-like"/>
</dbReference>
<dbReference type="GO" id="GO:0007155">
    <property type="term" value="P:cell adhesion"/>
    <property type="evidence" value="ECO:0007669"/>
    <property type="project" value="TreeGrafter"/>
</dbReference>
<evidence type="ECO:0000256" key="4">
    <source>
        <dbReference type="ARBA" id="ARBA00022729"/>
    </source>
</evidence>
<evidence type="ECO:0000313" key="10">
    <source>
        <dbReference type="EMBL" id="KAJ8366640.1"/>
    </source>
</evidence>
<dbReference type="AlphaFoldDB" id="A0AAD7R5J7"/>
<name>A0AAD7R5J7_9TELE</name>
<keyword evidence="11" id="KW-1185">Reference proteome</keyword>
<evidence type="ECO:0000259" key="8">
    <source>
        <dbReference type="PROSITE" id="PS50184"/>
    </source>
</evidence>
<sequence length="501" mass="55041">MEMLSLALLFGSLGVAASSSSCPSECSSRAPGGLRLVPDGRGGCREMCARQLNEDCSRARPCDRAKGLRCNFGASVHATTGICRAKSEGRPCEYNSRIYQNGETFRPNCKHLCTCRDGAVGCTHLCPQELPLPNRPCGRARLLKVPGRCCEERACDRSPHRTLGKPGRDESHSDLTERSKASGDESENELIERSKTSGDESHSDLNERSKTSGDESHSDLIERSKTSGDESHSDLIERSKTSGDESENELIERSKASGDESENDLIERSKTSGDESENDLIERNELIARVRVQLKSLPAFSVAAQSRSFGGRRCIARATGWSQCSRTCGAGVSTRVTNDNRACRPVRETRGGLVRSCFQSPAGRLKGWRCRQTRRSPRSRRFSHVGCSGLTRFWPKSCASCRPQRARPVPVPGRGDLHQEPAADPGMQAQLRPYERAALRPTQALKPHPHLQGLRRSRGRPITSTPAGAERDRDSVGHASPFRTQFPRIPGHGELRMSTQL</sequence>
<dbReference type="InterPro" id="IPR001007">
    <property type="entry name" value="VWF_dom"/>
</dbReference>
<feature type="chain" id="PRO_5042247517" evidence="7">
    <location>
        <begin position="18"/>
        <end position="501"/>
    </location>
</feature>
<evidence type="ECO:0000256" key="2">
    <source>
        <dbReference type="ARBA" id="ARBA00008125"/>
    </source>
</evidence>
<dbReference type="GO" id="GO:0051240">
    <property type="term" value="P:positive regulation of multicellular organismal process"/>
    <property type="evidence" value="ECO:0007669"/>
    <property type="project" value="UniProtKB-ARBA"/>
</dbReference>
<dbReference type="GO" id="GO:0045597">
    <property type="term" value="P:positive regulation of cell differentiation"/>
    <property type="evidence" value="ECO:0007669"/>
    <property type="project" value="TreeGrafter"/>
</dbReference>
<dbReference type="GO" id="GO:0007165">
    <property type="term" value="P:signal transduction"/>
    <property type="evidence" value="ECO:0007669"/>
    <property type="project" value="InterPro"/>
</dbReference>
<comment type="similarity">
    <text evidence="2">Belongs to the CCN family.</text>
</comment>
<dbReference type="InterPro" id="IPR009030">
    <property type="entry name" value="Growth_fac_rcpt_cys_sf"/>
</dbReference>
<evidence type="ECO:0000256" key="1">
    <source>
        <dbReference type="ARBA" id="ARBA00004613"/>
    </source>
</evidence>
<dbReference type="GO" id="GO:0031012">
    <property type="term" value="C:extracellular matrix"/>
    <property type="evidence" value="ECO:0007669"/>
    <property type="project" value="TreeGrafter"/>
</dbReference>
<keyword evidence="4 7" id="KW-0732">Signal</keyword>
<keyword evidence="3" id="KW-0964">Secreted</keyword>
<dbReference type="SUPFAM" id="SSF57184">
    <property type="entry name" value="Growth factor receptor domain"/>
    <property type="match status" value="1"/>
</dbReference>
<dbReference type="Pfam" id="PF19035">
    <property type="entry name" value="TSP1_CCN"/>
    <property type="match status" value="1"/>
</dbReference>
<dbReference type="EMBL" id="JAINUG010000562">
    <property type="protein sequence ID" value="KAJ8366640.1"/>
    <property type="molecule type" value="Genomic_DNA"/>
</dbReference>
<feature type="compositionally biased region" description="Basic residues" evidence="6">
    <location>
        <begin position="448"/>
        <end position="459"/>
    </location>
</feature>
<evidence type="ECO:0000259" key="9">
    <source>
        <dbReference type="PROSITE" id="PS51323"/>
    </source>
</evidence>
<dbReference type="FunFam" id="2.10.70.10:FF:000015">
    <property type="entry name" value="CYR61 isoform 1"/>
    <property type="match status" value="1"/>
</dbReference>
<accession>A0AAD7R5J7</accession>
<organism evidence="10 11">
    <name type="scientific">Aldrovandia affinis</name>
    <dbReference type="NCBI Taxonomy" id="143900"/>
    <lineage>
        <taxon>Eukaryota</taxon>
        <taxon>Metazoa</taxon>
        <taxon>Chordata</taxon>
        <taxon>Craniata</taxon>
        <taxon>Vertebrata</taxon>
        <taxon>Euteleostomi</taxon>
        <taxon>Actinopterygii</taxon>
        <taxon>Neopterygii</taxon>
        <taxon>Teleostei</taxon>
        <taxon>Notacanthiformes</taxon>
        <taxon>Halosauridae</taxon>
        <taxon>Aldrovandia</taxon>
    </lineage>
</organism>
<dbReference type="SMART" id="SM00121">
    <property type="entry name" value="IB"/>
    <property type="match status" value="1"/>
</dbReference>
<dbReference type="Proteomes" id="UP001221898">
    <property type="component" value="Unassembled WGS sequence"/>
</dbReference>
<gene>
    <name evidence="10" type="ORF">AAFF_G00348180</name>
</gene>
<dbReference type="PROSITE" id="PS01208">
    <property type="entry name" value="VWFC_1"/>
    <property type="match status" value="1"/>
</dbReference>
<comment type="caution">
    <text evidence="10">The sequence shown here is derived from an EMBL/GenBank/DDBJ whole genome shotgun (WGS) entry which is preliminary data.</text>
</comment>
<dbReference type="PROSITE" id="PS51323">
    <property type="entry name" value="IGFBP_N_2"/>
    <property type="match status" value="1"/>
</dbReference>
<dbReference type="GO" id="GO:0005615">
    <property type="term" value="C:extracellular space"/>
    <property type="evidence" value="ECO:0007669"/>
    <property type="project" value="TreeGrafter"/>
</dbReference>
<evidence type="ECO:0000256" key="3">
    <source>
        <dbReference type="ARBA" id="ARBA00022525"/>
    </source>
</evidence>
<dbReference type="InterPro" id="IPR043973">
    <property type="entry name" value="TSP1_CCN"/>
</dbReference>
<reference evidence="10" key="1">
    <citation type="journal article" date="2023" name="Science">
        <title>Genome structures resolve the early diversification of teleost fishes.</title>
        <authorList>
            <person name="Parey E."/>
            <person name="Louis A."/>
            <person name="Montfort J."/>
            <person name="Bouchez O."/>
            <person name="Roques C."/>
            <person name="Iampietro C."/>
            <person name="Lluch J."/>
            <person name="Castinel A."/>
            <person name="Donnadieu C."/>
            <person name="Desvignes T."/>
            <person name="Floi Bucao C."/>
            <person name="Jouanno E."/>
            <person name="Wen M."/>
            <person name="Mejri S."/>
            <person name="Dirks R."/>
            <person name="Jansen H."/>
            <person name="Henkel C."/>
            <person name="Chen W.J."/>
            <person name="Zahm M."/>
            <person name="Cabau C."/>
            <person name="Klopp C."/>
            <person name="Thompson A.W."/>
            <person name="Robinson-Rechavi M."/>
            <person name="Braasch I."/>
            <person name="Lecointre G."/>
            <person name="Bobe J."/>
            <person name="Postlethwait J.H."/>
            <person name="Berthelot C."/>
            <person name="Roest Crollius H."/>
            <person name="Guiguen Y."/>
        </authorList>
    </citation>
    <scope>NUCLEOTIDE SEQUENCE</scope>
    <source>
        <strain evidence="10">NC1722</strain>
    </source>
</reference>
<feature type="region of interest" description="Disordered" evidence="6">
    <location>
        <begin position="448"/>
        <end position="501"/>
    </location>
</feature>
<dbReference type="PANTHER" id="PTHR11348">
    <property type="entry name" value="CONNECTIVE TISSUE GROWTH FACTOR-RELATED"/>
    <property type="match status" value="1"/>
</dbReference>
<dbReference type="GO" id="GO:0005178">
    <property type="term" value="F:integrin binding"/>
    <property type="evidence" value="ECO:0007669"/>
    <property type="project" value="TreeGrafter"/>
</dbReference>
<evidence type="ECO:0000256" key="5">
    <source>
        <dbReference type="ARBA" id="ARBA00023157"/>
    </source>
</evidence>
<dbReference type="InterPro" id="IPR050941">
    <property type="entry name" value="CCN"/>
</dbReference>
<evidence type="ECO:0000256" key="7">
    <source>
        <dbReference type="SAM" id="SignalP"/>
    </source>
</evidence>
<dbReference type="SMART" id="SM00214">
    <property type="entry name" value="VWC"/>
    <property type="match status" value="1"/>
</dbReference>
<evidence type="ECO:0000313" key="11">
    <source>
        <dbReference type="Proteomes" id="UP001221898"/>
    </source>
</evidence>
<proteinExistence type="inferred from homology"/>
<dbReference type="Pfam" id="PF00093">
    <property type="entry name" value="VWC"/>
    <property type="match status" value="1"/>
</dbReference>
<feature type="signal peptide" evidence="7">
    <location>
        <begin position="1"/>
        <end position="17"/>
    </location>
</feature>
<feature type="domain" description="IGFBP N-terminal" evidence="9">
    <location>
        <begin position="18"/>
        <end position="86"/>
    </location>
</feature>
<dbReference type="PROSITE" id="PS50184">
    <property type="entry name" value="VWFC_2"/>
    <property type="match status" value="1"/>
</dbReference>
<feature type="region of interest" description="Disordered" evidence="6">
    <location>
        <begin position="157"/>
        <end position="278"/>
    </location>
</feature>
<protein>
    <submittedName>
        <fullName evidence="10">Uncharacterized protein</fullName>
    </submittedName>
</protein>
<keyword evidence="5" id="KW-1015">Disulfide bond</keyword>
<feature type="domain" description="VWFC" evidence="8">
    <location>
        <begin position="90"/>
        <end position="156"/>
    </location>
</feature>
<dbReference type="GO" id="GO:0030335">
    <property type="term" value="P:positive regulation of cell migration"/>
    <property type="evidence" value="ECO:0007669"/>
    <property type="project" value="TreeGrafter"/>
</dbReference>
<feature type="compositionally biased region" description="Basic and acidic residues" evidence="6">
    <location>
        <begin position="190"/>
        <end position="243"/>
    </location>
</feature>
<dbReference type="PANTHER" id="PTHR11348:SF18">
    <property type="entry name" value="CCN FAMILY MEMBER 1"/>
    <property type="match status" value="1"/>
</dbReference>
<dbReference type="SUPFAM" id="SSF57603">
    <property type="entry name" value="FnI-like domain"/>
    <property type="match status" value="1"/>
</dbReference>
<evidence type="ECO:0000256" key="6">
    <source>
        <dbReference type="SAM" id="MobiDB-lite"/>
    </source>
</evidence>
<comment type="subcellular location">
    <subcellularLocation>
        <location evidence="1">Secreted</location>
    </subcellularLocation>
</comment>
<feature type="compositionally biased region" description="Basic and acidic residues" evidence="6">
    <location>
        <begin position="166"/>
        <end position="183"/>
    </location>
</feature>